<proteinExistence type="predicted"/>
<dbReference type="Proteomes" id="UP000643403">
    <property type="component" value="Unassembled WGS sequence"/>
</dbReference>
<sequence length="147" mass="16466">MRESTAARNGIDMKHATFLLCVALLWPASSIAQDTPVVVEKTFWVKAGKERQFGALFQKTELQRLLRERQAGRVRWLRLAEPALAGGNGGWDLRLTVAWSSYEDMLKDAAGAAERQSRASIEDMLRADLVEEQSEVLIRETVPQQPG</sequence>
<evidence type="ECO:0000313" key="3">
    <source>
        <dbReference type="Proteomes" id="UP000643403"/>
    </source>
</evidence>
<gene>
    <name evidence="2" type="ORF">GCM10008101_23770</name>
</gene>
<feature type="chain" id="PRO_5047124482" description="Antibiotic biosynthesis monooxygenase" evidence="1">
    <location>
        <begin position="33"/>
        <end position="147"/>
    </location>
</feature>
<evidence type="ECO:0000256" key="1">
    <source>
        <dbReference type="SAM" id="SignalP"/>
    </source>
</evidence>
<evidence type="ECO:0008006" key="4">
    <source>
        <dbReference type="Google" id="ProtNLM"/>
    </source>
</evidence>
<reference evidence="3" key="1">
    <citation type="journal article" date="2019" name="Int. J. Syst. Evol. Microbiol.">
        <title>The Global Catalogue of Microorganisms (GCM) 10K type strain sequencing project: providing services to taxonomists for standard genome sequencing and annotation.</title>
        <authorList>
            <consortium name="The Broad Institute Genomics Platform"/>
            <consortium name="The Broad Institute Genome Sequencing Center for Infectious Disease"/>
            <person name="Wu L."/>
            <person name="Ma J."/>
        </authorList>
    </citation>
    <scope>NUCLEOTIDE SEQUENCE [LARGE SCALE GENOMIC DNA]</scope>
    <source>
        <strain evidence="3">KCTC 22558</strain>
    </source>
</reference>
<organism evidence="2 3">
    <name type="scientific">Cognatilysobacter xinjiangensis</name>
    <dbReference type="NCBI Taxonomy" id="546892"/>
    <lineage>
        <taxon>Bacteria</taxon>
        <taxon>Pseudomonadati</taxon>
        <taxon>Pseudomonadota</taxon>
        <taxon>Gammaproteobacteria</taxon>
        <taxon>Lysobacterales</taxon>
        <taxon>Lysobacteraceae</taxon>
        <taxon>Cognatilysobacter</taxon>
    </lineage>
</organism>
<name>A0ABQ3C5R5_9GAMM</name>
<dbReference type="EMBL" id="BMXY01000003">
    <property type="protein sequence ID" value="GGZ68710.1"/>
    <property type="molecule type" value="Genomic_DNA"/>
</dbReference>
<protein>
    <recommendedName>
        <fullName evidence="4">Antibiotic biosynthesis monooxygenase</fullName>
    </recommendedName>
</protein>
<keyword evidence="1" id="KW-0732">Signal</keyword>
<feature type="signal peptide" evidence="1">
    <location>
        <begin position="1"/>
        <end position="32"/>
    </location>
</feature>
<keyword evidence="3" id="KW-1185">Reference proteome</keyword>
<accession>A0ABQ3C5R5</accession>
<evidence type="ECO:0000313" key="2">
    <source>
        <dbReference type="EMBL" id="GGZ68710.1"/>
    </source>
</evidence>
<comment type="caution">
    <text evidence="2">The sequence shown here is derived from an EMBL/GenBank/DDBJ whole genome shotgun (WGS) entry which is preliminary data.</text>
</comment>